<dbReference type="RefSeq" id="WP_285867733.1">
    <property type="nucleotide sequence ID" value="NZ_JARFYM010000004.1"/>
</dbReference>
<evidence type="ECO:0000313" key="1">
    <source>
        <dbReference type="EMBL" id="MDL2398851.1"/>
    </source>
</evidence>
<comment type="caution">
    <text evidence="1">The sequence shown here is derived from an EMBL/GenBank/DDBJ whole genome shotgun (WGS) entry which is preliminary data.</text>
</comment>
<dbReference type="EMBL" id="JARFYM010000004">
    <property type="protein sequence ID" value="MDL2398851.1"/>
    <property type="molecule type" value="Genomic_DNA"/>
</dbReference>
<keyword evidence="2" id="KW-1185">Reference proteome</keyword>
<gene>
    <name evidence="1" type="ORF">PY649_08105</name>
</gene>
<sequence>MWQVIVEAPFAEDIELAVIDDEGVHSLVFPCRRIPAGWINAKTGEVLEVHPTHWRIWSASNADAAYARGGGQLS</sequence>
<name>A0ABT7JR83_9HYPH</name>
<evidence type="ECO:0000313" key="2">
    <source>
        <dbReference type="Proteomes" id="UP001172645"/>
    </source>
</evidence>
<reference evidence="1" key="1">
    <citation type="submission" date="2023-06" db="EMBL/GenBank/DDBJ databases">
        <title>Phylogenetic Diversity of Rhizobium strains.</title>
        <authorList>
            <person name="Moura F.T."/>
            <person name="Helene L.C.F."/>
            <person name="Hungria M."/>
        </authorList>
    </citation>
    <scope>NUCLEOTIDE SEQUENCE</scope>
    <source>
        <strain evidence="1">CCGE526</strain>
    </source>
</reference>
<dbReference type="Proteomes" id="UP001172645">
    <property type="component" value="Unassembled WGS sequence"/>
</dbReference>
<proteinExistence type="predicted"/>
<protein>
    <recommendedName>
        <fullName evidence="3">DUF2442 domain-containing protein</fullName>
    </recommendedName>
</protein>
<evidence type="ECO:0008006" key="3">
    <source>
        <dbReference type="Google" id="ProtNLM"/>
    </source>
</evidence>
<accession>A0ABT7JR83</accession>
<organism evidence="1 2">
    <name type="scientific">Rhizobium mayense</name>
    <dbReference type="NCBI Taxonomy" id="1312184"/>
    <lineage>
        <taxon>Bacteria</taxon>
        <taxon>Pseudomonadati</taxon>
        <taxon>Pseudomonadota</taxon>
        <taxon>Alphaproteobacteria</taxon>
        <taxon>Hyphomicrobiales</taxon>
        <taxon>Rhizobiaceae</taxon>
        <taxon>Rhizobium/Agrobacterium group</taxon>
        <taxon>Rhizobium</taxon>
    </lineage>
</organism>